<dbReference type="AlphaFoldDB" id="A0A369M5S8"/>
<evidence type="ECO:0000313" key="2">
    <source>
        <dbReference type="Proteomes" id="UP000254000"/>
    </source>
</evidence>
<dbReference type="Proteomes" id="UP000254000">
    <property type="component" value="Unassembled WGS sequence"/>
</dbReference>
<sequence>MTGQFEGALGIEDVLAREGVYVGTTAGVSMWPLLRHRRDTVVVEPCAGRLRVHDVPLYRRGDAYVLHRIVEVRPDSYVICGDNCVEKERGVTDEQILGVLAGLYRDDRPVSLDSRAYRAYVRAWCALYPVRRIWKRARAKAARALRSAKRRA</sequence>
<dbReference type="EMBL" id="PPTS01000002">
    <property type="protein sequence ID" value="RDB66229.1"/>
    <property type="molecule type" value="Genomic_DNA"/>
</dbReference>
<organism evidence="1 2">
    <name type="scientific">Gordonibacter pamelaeae</name>
    <dbReference type="NCBI Taxonomy" id="471189"/>
    <lineage>
        <taxon>Bacteria</taxon>
        <taxon>Bacillati</taxon>
        <taxon>Actinomycetota</taxon>
        <taxon>Coriobacteriia</taxon>
        <taxon>Eggerthellales</taxon>
        <taxon>Eggerthellaceae</taxon>
        <taxon>Gordonibacter</taxon>
    </lineage>
</organism>
<keyword evidence="2" id="KW-1185">Reference proteome</keyword>
<proteinExistence type="predicted"/>
<dbReference type="OrthoDB" id="3191897at2"/>
<reference evidence="1 2" key="1">
    <citation type="journal article" date="2018" name="Elife">
        <title>Discovery and characterization of a prevalent human gut bacterial enzyme sufficient for the inactivation of a family of plant toxins.</title>
        <authorList>
            <person name="Koppel N."/>
            <person name="Bisanz J.E."/>
            <person name="Pandelia M.E."/>
            <person name="Turnbaugh P.J."/>
            <person name="Balskus E.P."/>
        </authorList>
    </citation>
    <scope>NUCLEOTIDE SEQUENCE [LARGE SCALE GENOMIC DNA]</scope>
    <source>
        <strain evidence="1 2">3C</strain>
    </source>
</reference>
<comment type="caution">
    <text evidence="1">The sequence shown here is derived from an EMBL/GenBank/DDBJ whole genome shotgun (WGS) entry which is preliminary data.</text>
</comment>
<evidence type="ECO:0000313" key="1">
    <source>
        <dbReference type="EMBL" id="RDB66229.1"/>
    </source>
</evidence>
<dbReference type="RefSeq" id="WP_114568365.1">
    <property type="nucleotide sequence ID" value="NZ_CABMMS010000002.1"/>
</dbReference>
<protein>
    <recommendedName>
        <fullName evidence="3">Peptidase S24/S26A/S26B/S26C domain-containing protein</fullName>
    </recommendedName>
</protein>
<dbReference type="GeneID" id="78358737"/>
<name>A0A369M5S8_9ACTN</name>
<accession>A0A369M5S8</accession>
<evidence type="ECO:0008006" key="3">
    <source>
        <dbReference type="Google" id="ProtNLM"/>
    </source>
</evidence>
<gene>
    <name evidence="1" type="ORF">C1877_03280</name>
</gene>